<evidence type="ECO:0000313" key="3">
    <source>
        <dbReference type="EMBL" id="CAB9506842.1"/>
    </source>
</evidence>
<dbReference type="AlphaFoldDB" id="A0A9N8DQG0"/>
<comment type="caution">
    <text evidence="3">The sequence shown here is derived from an EMBL/GenBank/DDBJ whole genome shotgun (WGS) entry which is preliminary data.</text>
</comment>
<dbReference type="Gene3D" id="3.40.50.720">
    <property type="entry name" value="NAD(P)-binding Rossmann-like Domain"/>
    <property type="match status" value="1"/>
</dbReference>
<dbReference type="InterPro" id="IPR036291">
    <property type="entry name" value="NAD(P)-bd_dom_sf"/>
</dbReference>
<dbReference type="Pfam" id="PF13460">
    <property type="entry name" value="NAD_binding_10"/>
    <property type="match status" value="1"/>
</dbReference>
<keyword evidence="1" id="KW-0732">Signal</keyword>
<accession>A0A9N8DQG0</accession>
<evidence type="ECO:0000313" key="4">
    <source>
        <dbReference type="Proteomes" id="UP001153069"/>
    </source>
</evidence>
<feature type="signal peptide" evidence="1">
    <location>
        <begin position="1"/>
        <end position="19"/>
    </location>
</feature>
<dbReference type="OrthoDB" id="276721at2759"/>
<dbReference type="GO" id="GO:0005739">
    <property type="term" value="C:mitochondrion"/>
    <property type="evidence" value="ECO:0007669"/>
    <property type="project" value="TreeGrafter"/>
</dbReference>
<sequence>MKSAIIICQLASICLLSRAAAFAPAATTYSVHSSRPSCSLAAKDGNNNDDFISTVASALDGVVSGVTGLFPTTLLAASNNNNKGNKVLVLGGTGFVGSRVVQQLESLGVTVVATSTDGRDGTVALDFTQQDPTAMQQTVQKLAKGSVAVVSCIGAIGTDNDKAINAGTGYAVQAAKKAGVDRFVYISVAPEVKEFAQDFDFLKDYLEGKSFSQDTIESTASLYTIIQPTFIHGGDEFKINPPRVAGFYGSFVEAVLSSGPLRALMNVAPEGFIKIALKPPVSVDAVAQAAVAGALGEVDDKFLDTYDKIKETAALL</sequence>
<dbReference type="Proteomes" id="UP001153069">
    <property type="component" value="Unassembled WGS sequence"/>
</dbReference>
<reference evidence="3" key="1">
    <citation type="submission" date="2020-06" db="EMBL/GenBank/DDBJ databases">
        <authorList>
            <consortium name="Plant Systems Biology data submission"/>
        </authorList>
    </citation>
    <scope>NUCLEOTIDE SEQUENCE</scope>
    <source>
        <strain evidence="3">D6</strain>
    </source>
</reference>
<dbReference type="GO" id="GO:0044877">
    <property type="term" value="F:protein-containing complex binding"/>
    <property type="evidence" value="ECO:0007669"/>
    <property type="project" value="TreeGrafter"/>
</dbReference>
<evidence type="ECO:0000259" key="2">
    <source>
        <dbReference type="Pfam" id="PF13460"/>
    </source>
</evidence>
<keyword evidence="4" id="KW-1185">Reference proteome</keyword>
<dbReference type="InterPro" id="IPR051207">
    <property type="entry name" value="ComplexI_NDUFA9_subunit"/>
</dbReference>
<feature type="domain" description="NAD(P)-binding" evidence="2">
    <location>
        <begin position="91"/>
        <end position="236"/>
    </location>
</feature>
<evidence type="ECO:0000256" key="1">
    <source>
        <dbReference type="SAM" id="SignalP"/>
    </source>
</evidence>
<proteinExistence type="predicted"/>
<dbReference type="InterPro" id="IPR016040">
    <property type="entry name" value="NAD(P)-bd_dom"/>
</dbReference>
<gene>
    <name evidence="3" type="ORF">SEMRO_281_G107240.1</name>
</gene>
<name>A0A9N8DQG0_9STRA</name>
<dbReference type="PANTHER" id="PTHR12126">
    <property type="entry name" value="NADH-UBIQUINONE OXIDOREDUCTASE 39 KDA SUBUNIT-RELATED"/>
    <property type="match status" value="1"/>
</dbReference>
<dbReference type="EMBL" id="CAICTM010000280">
    <property type="protein sequence ID" value="CAB9506842.1"/>
    <property type="molecule type" value="Genomic_DNA"/>
</dbReference>
<organism evidence="3 4">
    <name type="scientific">Seminavis robusta</name>
    <dbReference type="NCBI Taxonomy" id="568900"/>
    <lineage>
        <taxon>Eukaryota</taxon>
        <taxon>Sar</taxon>
        <taxon>Stramenopiles</taxon>
        <taxon>Ochrophyta</taxon>
        <taxon>Bacillariophyta</taxon>
        <taxon>Bacillariophyceae</taxon>
        <taxon>Bacillariophycidae</taxon>
        <taxon>Naviculales</taxon>
        <taxon>Naviculaceae</taxon>
        <taxon>Seminavis</taxon>
    </lineage>
</organism>
<dbReference type="PANTHER" id="PTHR12126:SF16">
    <property type="entry name" value="MIOREX COMPLEX COMPONENT 2"/>
    <property type="match status" value="1"/>
</dbReference>
<feature type="chain" id="PRO_5040334091" description="NAD(P)-binding domain-containing protein" evidence="1">
    <location>
        <begin position="20"/>
        <end position="316"/>
    </location>
</feature>
<protein>
    <recommendedName>
        <fullName evidence="2">NAD(P)-binding domain-containing protein</fullName>
    </recommendedName>
</protein>
<dbReference type="SUPFAM" id="SSF51735">
    <property type="entry name" value="NAD(P)-binding Rossmann-fold domains"/>
    <property type="match status" value="1"/>
</dbReference>